<evidence type="ECO:0000313" key="2">
    <source>
        <dbReference type="Proteomes" id="UP000288805"/>
    </source>
</evidence>
<evidence type="ECO:0008006" key="3">
    <source>
        <dbReference type="Google" id="ProtNLM"/>
    </source>
</evidence>
<reference evidence="1 2" key="1">
    <citation type="journal article" date="2018" name="PLoS Genet.">
        <title>Population sequencing reveals clonal diversity and ancestral inbreeding in the grapevine cultivar Chardonnay.</title>
        <authorList>
            <person name="Roach M.J."/>
            <person name="Johnson D.L."/>
            <person name="Bohlmann J."/>
            <person name="van Vuuren H.J."/>
            <person name="Jones S.J."/>
            <person name="Pretorius I.S."/>
            <person name="Schmidt S.A."/>
            <person name="Borneman A.R."/>
        </authorList>
    </citation>
    <scope>NUCLEOTIDE SEQUENCE [LARGE SCALE GENOMIC DNA]</scope>
    <source>
        <strain evidence="2">cv. Chardonnay</strain>
        <tissue evidence="1">Leaf</tissue>
    </source>
</reference>
<comment type="caution">
    <text evidence="1">The sequence shown here is derived from an EMBL/GenBank/DDBJ whole genome shotgun (WGS) entry which is preliminary data.</text>
</comment>
<proteinExistence type="predicted"/>
<accession>A0A438G482</accession>
<name>A0A438G482_VITVI</name>
<gene>
    <name evidence="1" type="ORF">CK203_064877</name>
</gene>
<protein>
    <recommendedName>
        <fullName evidence="3">Disease resistance protein</fullName>
    </recommendedName>
</protein>
<dbReference type="Proteomes" id="UP000288805">
    <property type="component" value="Unassembled WGS sequence"/>
</dbReference>
<dbReference type="EMBL" id="QGNW01000609">
    <property type="protein sequence ID" value="RVW67013.1"/>
    <property type="molecule type" value="Genomic_DNA"/>
</dbReference>
<dbReference type="AlphaFoldDB" id="A0A438G482"/>
<organism evidence="1 2">
    <name type="scientific">Vitis vinifera</name>
    <name type="common">Grape</name>
    <dbReference type="NCBI Taxonomy" id="29760"/>
    <lineage>
        <taxon>Eukaryota</taxon>
        <taxon>Viridiplantae</taxon>
        <taxon>Streptophyta</taxon>
        <taxon>Embryophyta</taxon>
        <taxon>Tracheophyta</taxon>
        <taxon>Spermatophyta</taxon>
        <taxon>Magnoliopsida</taxon>
        <taxon>eudicotyledons</taxon>
        <taxon>Gunneridae</taxon>
        <taxon>Pentapetalae</taxon>
        <taxon>rosids</taxon>
        <taxon>Vitales</taxon>
        <taxon>Vitaceae</taxon>
        <taxon>Viteae</taxon>
        <taxon>Vitis</taxon>
    </lineage>
</organism>
<evidence type="ECO:0000313" key="1">
    <source>
        <dbReference type="EMBL" id="RVW67013.1"/>
    </source>
</evidence>
<sequence>MCPGFQSLTQAGLQHLTSLERLGIWDCPKLQYLTKERRPDSLRRLWVYKCPLLEQRCQFEKGQEWCYIAHIPQVKINGVLIFKPEVNIWRVERRIDTSDLAVFPKPSEPLPCSSEDSLKLETWNRGRLIPGRLHFKHTTKSHISGGTVPLIFQKESCYHGAEAYPFIFAEIEFKRALALSSLEELRISNFPKLQLLDRCALFWNINDNLQTGRLEWLLLHSHYGTTCCF</sequence>